<dbReference type="InterPro" id="IPR020556">
    <property type="entry name" value="Amidase_CS"/>
</dbReference>
<accession>A0ABD4YZ10</accession>
<dbReference type="PANTHER" id="PTHR11895">
    <property type="entry name" value="TRANSAMIDASE"/>
    <property type="match status" value="1"/>
</dbReference>
<evidence type="ECO:0000313" key="4">
    <source>
        <dbReference type="Proteomes" id="UP001158644"/>
    </source>
</evidence>
<organism evidence="3 4">
    <name type="scientific">Achromobacter mucicolens</name>
    <dbReference type="NCBI Taxonomy" id="1389922"/>
    <lineage>
        <taxon>Bacteria</taxon>
        <taxon>Pseudomonadati</taxon>
        <taxon>Pseudomonadota</taxon>
        <taxon>Betaproteobacteria</taxon>
        <taxon>Burkholderiales</taxon>
        <taxon>Alcaligenaceae</taxon>
        <taxon>Achromobacter</taxon>
    </lineage>
</organism>
<dbReference type="Pfam" id="PF01425">
    <property type="entry name" value="Amidase"/>
    <property type="match status" value="1"/>
</dbReference>
<evidence type="ECO:0000259" key="2">
    <source>
        <dbReference type="Pfam" id="PF01425"/>
    </source>
</evidence>
<dbReference type="AlphaFoldDB" id="A0ABD4YZ10"/>
<dbReference type="InterPro" id="IPR023631">
    <property type="entry name" value="Amidase_dom"/>
</dbReference>
<dbReference type="InterPro" id="IPR000120">
    <property type="entry name" value="Amidase"/>
</dbReference>
<dbReference type="EMBL" id="JAOBZK010000030">
    <property type="protein sequence ID" value="MDH1180319.1"/>
    <property type="molecule type" value="Genomic_DNA"/>
</dbReference>
<proteinExistence type="inferred from homology"/>
<gene>
    <name evidence="3" type="ORF">N5C72_19730</name>
</gene>
<evidence type="ECO:0000256" key="1">
    <source>
        <dbReference type="ARBA" id="ARBA00009199"/>
    </source>
</evidence>
<name>A0ABD4YZ10_9BURK</name>
<protein>
    <submittedName>
        <fullName evidence="3">Amidase</fullName>
    </submittedName>
</protein>
<dbReference type="PANTHER" id="PTHR11895:SF7">
    <property type="entry name" value="GLUTAMYL-TRNA(GLN) AMIDOTRANSFERASE SUBUNIT A, MITOCHONDRIAL"/>
    <property type="match status" value="1"/>
</dbReference>
<feature type="domain" description="Amidase" evidence="2">
    <location>
        <begin position="46"/>
        <end position="502"/>
    </location>
</feature>
<dbReference type="PROSITE" id="PS00571">
    <property type="entry name" value="AMIDASES"/>
    <property type="match status" value="1"/>
</dbReference>
<dbReference type="InterPro" id="IPR036928">
    <property type="entry name" value="AS_sf"/>
</dbReference>
<comment type="similarity">
    <text evidence="1">Belongs to the amidase family.</text>
</comment>
<dbReference type="RefSeq" id="WP_279991598.1">
    <property type="nucleotide sequence ID" value="NZ_JAOBZK010000030.1"/>
</dbReference>
<dbReference type="SUPFAM" id="SSF75304">
    <property type="entry name" value="Amidase signature (AS) enzymes"/>
    <property type="match status" value="1"/>
</dbReference>
<sequence>MRHFAVDTWSIVSMSIAERHDSSSLDATALGADIALGATTALAAMQQAVDSVAARNPSINAACGVQAEAGLRLAEAMDAELASLTSEQRQALLRDRPFLGVPTLLKDLATAAIGLPSAMGSVLYGKVQWNLDADIVKRYRRAGLIPFGRTTSAELGLSPTTESPVYGPATQNPWKKGHSAGGSSGGAGAALASGMVRIAHGSDGGGSIRIPASCCGVLGLKPSRGLMPLGPLKGEGWGGLATEHMMTLSVRDCAAALDISAGADVGAPYAAPVQPAQSYRGVVARVAADPRAAPRRRIAFINTTYEGGAIHPDVAATLDEAAAFFAALGHELVPAAPPVGSEEVLSPMLPLIASAAANAIDSFVAARGRRLAADELQPTTLGAREYARAISGAQYVACVDTCHEITRRIGRFLHRDGAQGYDLFLSPVLALPPAPIGRYAMDNADYLAYRLGKKGVIGYSPFAPLANLTGMPAISIPFGMSADGLPIGIQVMGPLGAEAQLLELAAQVETLRPWPLTAPMAR</sequence>
<dbReference type="Gene3D" id="3.90.1300.10">
    <property type="entry name" value="Amidase signature (AS) domain"/>
    <property type="match status" value="1"/>
</dbReference>
<comment type="caution">
    <text evidence="3">The sequence shown here is derived from an EMBL/GenBank/DDBJ whole genome shotgun (WGS) entry which is preliminary data.</text>
</comment>
<dbReference type="Proteomes" id="UP001158644">
    <property type="component" value="Unassembled WGS sequence"/>
</dbReference>
<reference evidence="3 4" key="1">
    <citation type="submission" date="2022-09" db="EMBL/GenBank/DDBJ databases">
        <title>Intensive care unit water sources are persistently colonized with multi-drug resistant bacteria and are the site of extensive horizontal gene transfer of antibiotic resistance genes.</title>
        <authorList>
            <person name="Diorio-Toth L."/>
        </authorList>
    </citation>
    <scope>NUCLEOTIDE SEQUENCE [LARGE SCALE GENOMIC DNA]</scope>
    <source>
        <strain evidence="3 4">GD03967</strain>
    </source>
</reference>
<evidence type="ECO:0000313" key="3">
    <source>
        <dbReference type="EMBL" id="MDH1180319.1"/>
    </source>
</evidence>